<dbReference type="Gene3D" id="3.30.2400.10">
    <property type="entry name" value="Major capsid protein gp5"/>
    <property type="match status" value="1"/>
</dbReference>
<dbReference type="SUPFAM" id="SSF56563">
    <property type="entry name" value="Major capsid protein gp5"/>
    <property type="match status" value="1"/>
</dbReference>
<comment type="subcellular location">
    <subcellularLocation>
        <location evidence="1">Virion</location>
    </subcellularLocation>
</comment>
<name>A0ABT2RMY3_9FIRM</name>
<dbReference type="InterPro" id="IPR024455">
    <property type="entry name" value="Phage_capsid"/>
</dbReference>
<dbReference type="InterPro" id="IPR054612">
    <property type="entry name" value="Phage_capsid-like_C"/>
</dbReference>
<dbReference type="Pfam" id="PF05065">
    <property type="entry name" value="Phage_capsid"/>
    <property type="match status" value="1"/>
</dbReference>
<dbReference type="Gene3D" id="3.30.2320.10">
    <property type="entry name" value="hypothetical protein PF0899 domain"/>
    <property type="match status" value="1"/>
</dbReference>
<evidence type="ECO:0000259" key="3">
    <source>
        <dbReference type="Pfam" id="PF05065"/>
    </source>
</evidence>
<proteinExistence type="predicted"/>
<evidence type="ECO:0000313" key="5">
    <source>
        <dbReference type="Proteomes" id="UP001652431"/>
    </source>
</evidence>
<evidence type="ECO:0000256" key="2">
    <source>
        <dbReference type="SAM" id="MobiDB-lite"/>
    </source>
</evidence>
<keyword evidence="5" id="KW-1185">Reference proteome</keyword>
<feature type="region of interest" description="Disordered" evidence="2">
    <location>
        <begin position="66"/>
        <end position="95"/>
    </location>
</feature>
<reference evidence="4 5" key="1">
    <citation type="journal article" date="2021" name="ISME Commun">
        <title>Automated analysis of genomic sequences facilitates high-throughput and comprehensive description of bacteria.</title>
        <authorList>
            <person name="Hitch T.C.A."/>
        </authorList>
    </citation>
    <scope>NUCLEOTIDE SEQUENCE [LARGE SCALE GENOMIC DNA]</scope>
    <source>
        <strain evidence="4 5">Sanger_03</strain>
    </source>
</reference>
<comment type="caution">
    <text evidence="4">The sequence shown here is derived from an EMBL/GenBank/DDBJ whole genome shotgun (WGS) entry which is preliminary data.</text>
</comment>
<sequence length="406" mass="45106">MSKILELRSKRNTLWEQTKAFLEQHRRENGLVAADAVEQYNKMAQEVKDLGAEIERLEQQAEFDAKLSAPTSNPVHGNPKNGSPKDKNTSPTGTEEYKNAFWDMIRNRGNYGEVRNALSVGVDTEGGYTVPDEFEKKLVEALEENNIFRSMANVIRTSSGTRKIPIAEDTGEASWIDEGEEIPESDTTFGQTMLSAYKLGTMIKVSNELLNDSAFDLATYIARRFGVRMGNAEEKAFITGDGVGKPLGILDDAGAKVGVTAGTQTKLTFDEIFQLYYALKAPYRKKAEFLCNEAVVLQLMTLKDNNGNYIWKPGLEIGKPDTLLNRPLKTSAFMPAVAAGNKVLAFGDYSYYWIADRQSRTFRRLNELYARTDQVGFLSTQRVDGKLILPEAVQVLQMKGSASSGS</sequence>
<dbReference type="EMBL" id="JAOQJU010000010">
    <property type="protein sequence ID" value="MCU6686768.1"/>
    <property type="molecule type" value="Genomic_DNA"/>
</dbReference>
<protein>
    <submittedName>
        <fullName evidence="4">Phage major capsid protein</fullName>
    </submittedName>
</protein>
<dbReference type="NCBIfam" id="TIGR01554">
    <property type="entry name" value="major_cap_HK97"/>
    <property type="match status" value="1"/>
</dbReference>
<dbReference type="Proteomes" id="UP001652431">
    <property type="component" value="Unassembled WGS sequence"/>
</dbReference>
<evidence type="ECO:0000256" key="1">
    <source>
        <dbReference type="ARBA" id="ARBA00004328"/>
    </source>
</evidence>
<organism evidence="4 5">
    <name type="scientific">Dorea acetigenes</name>
    <dbReference type="NCBI Taxonomy" id="2981787"/>
    <lineage>
        <taxon>Bacteria</taxon>
        <taxon>Bacillati</taxon>
        <taxon>Bacillota</taxon>
        <taxon>Clostridia</taxon>
        <taxon>Lachnospirales</taxon>
        <taxon>Lachnospiraceae</taxon>
        <taxon>Dorea</taxon>
    </lineage>
</organism>
<feature type="domain" description="Phage capsid-like C-terminal" evidence="3">
    <location>
        <begin position="126"/>
        <end position="397"/>
    </location>
</feature>
<gene>
    <name evidence="4" type="ORF">OCV99_09465</name>
</gene>
<dbReference type="RefSeq" id="WP_158370084.1">
    <property type="nucleotide sequence ID" value="NZ_JAOQJU010000010.1"/>
</dbReference>
<accession>A0ABT2RMY3</accession>
<evidence type="ECO:0000313" key="4">
    <source>
        <dbReference type="EMBL" id="MCU6686768.1"/>
    </source>
</evidence>